<dbReference type="Proteomes" id="UP000018851">
    <property type="component" value="Chromosome"/>
</dbReference>
<dbReference type="EMBL" id="CP006644">
    <property type="protein sequence ID" value="AHE57162.1"/>
    <property type="molecule type" value="Genomic_DNA"/>
</dbReference>
<protein>
    <submittedName>
        <fullName evidence="2">Uncharacterized protein</fullName>
    </submittedName>
</protein>
<evidence type="ECO:0000313" key="3">
    <source>
        <dbReference type="Proteomes" id="UP000018851"/>
    </source>
</evidence>
<evidence type="ECO:0000256" key="1">
    <source>
        <dbReference type="SAM" id="Phobius"/>
    </source>
</evidence>
<keyword evidence="1" id="KW-0472">Membrane</keyword>
<dbReference type="eggNOG" id="ENOG5031CAU">
    <property type="taxonomic scope" value="Bacteria"/>
</dbReference>
<dbReference type="AlphaFoldDB" id="W0AKS4"/>
<dbReference type="OrthoDB" id="7477986at2"/>
<dbReference type="PATRIC" id="fig|1123269.5.peg.5473"/>
<name>W0AKS4_9SPHN</name>
<reference evidence="2 3" key="1">
    <citation type="submission" date="2013-07" db="EMBL/GenBank/DDBJ databases">
        <title>Completed genome of Sphingomonas sanxanigenens NX02.</title>
        <authorList>
            <person name="Ma T."/>
            <person name="Huang H."/>
            <person name="Wu M."/>
            <person name="Li X."/>
            <person name="Li G."/>
        </authorList>
    </citation>
    <scope>NUCLEOTIDE SEQUENCE [LARGE SCALE GENOMIC DNA]</scope>
    <source>
        <strain evidence="2 3">NX02</strain>
    </source>
</reference>
<dbReference type="RefSeq" id="WP_025295254.1">
    <property type="nucleotide sequence ID" value="NZ_CP006644.1"/>
</dbReference>
<organism evidence="2 3">
    <name type="scientific">Sphingomonas sanxanigenens DSM 19645 = NX02</name>
    <dbReference type="NCBI Taxonomy" id="1123269"/>
    <lineage>
        <taxon>Bacteria</taxon>
        <taxon>Pseudomonadati</taxon>
        <taxon>Pseudomonadota</taxon>
        <taxon>Alphaproteobacteria</taxon>
        <taxon>Sphingomonadales</taxon>
        <taxon>Sphingomonadaceae</taxon>
        <taxon>Sphingomonas</taxon>
    </lineage>
</organism>
<keyword evidence="1" id="KW-0812">Transmembrane</keyword>
<keyword evidence="3" id="KW-1185">Reference proteome</keyword>
<keyword evidence="1" id="KW-1133">Transmembrane helix</keyword>
<accession>W0AKS4</accession>
<sequence>MPDPNQPSPRRLGRAGIYIVAIVLAVFVFIFFARNIWHGEELNEDQATGQNLSNAHAEPAYDTN</sequence>
<dbReference type="KEGG" id="ssan:NX02_27895"/>
<evidence type="ECO:0000313" key="2">
    <source>
        <dbReference type="EMBL" id="AHE57162.1"/>
    </source>
</evidence>
<feature type="transmembrane region" description="Helical" evidence="1">
    <location>
        <begin position="15"/>
        <end position="33"/>
    </location>
</feature>
<gene>
    <name evidence="2" type="ORF">NX02_27895</name>
</gene>
<dbReference type="HOGENOM" id="CLU_2847573_0_0_5"/>
<proteinExistence type="predicted"/>